<reference evidence="1 2" key="1">
    <citation type="journal article" date="2022" name="Nat. Plants">
        <title>Genomes of leafy and leafless Platanthera orchids illuminate the evolution of mycoheterotrophy.</title>
        <authorList>
            <person name="Li M.H."/>
            <person name="Liu K.W."/>
            <person name="Li Z."/>
            <person name="Lu H.C."/>
            <person name="Ye Q.L."/>
            <person name="Zhang D."/>
            <person name="Wang J.Y."/>
            <person name="Li Y.F."/>
            <person name="Zhong Z.M."/>
            <person name="Liu X."/>
            <person name="Yu X."/>
            <person name="Liu D.K."/>
            <person name="Tu X.D."/>
            <person name="Liu B."/>
            <person name="Hao Y."/>
            <person name="Liao X.Y."/>
            <person name="Jiang Y.T."/>
            <person name="Sun W.H."/>
            <person name="Chen J."/>
            <person name="Chen Y.Q."/>
            <person name="Ai Y."/>
            <person name="Zhai J.W."/>
            <person name="Wu S.S."/>
            <person name="Zhou Z."/>
            <person name="Hsiao Y.Y."/>
            <person name="Wu W.L."/>
            <person name="Chen Y.Y."/>
            <person name="Lin Y.F."/>
            <person name="Hsu J.L."/>
            <person name="Li C.Y."/>
            <person name="Wang Z.W."/>
            <person name="Zhao X."/>
            <person name="Zhong W.Y."/>
            <person name="Ma X.K."/>
            <person name="Ma L."/>
            <person name="Huang J."/>
            <person name="Chen G.Z."/>
            <person name="Huang M.Z."/>
            <person name="Huang L."/>
            <person name="Peng D.H."/>
            <person name="Luo Y.B."/>
            <person name="Zou S.Q."/>
            <person name="Chen S.P."/>
            <person name="Lan S."/>
            <person name="Tsai W.C."/>
            <person name="Van de Peer Y."/>
            <person name="Liu Z.J."/>
        </authorList>
    </citation>
    <scope>NUCLEOTIDE SEQUENCE [LARGE SCALE GENOMIC DNA]</scope>
    <source>
        <strain evidence="1">Lor287</strain>
    </source>
</reference>
<evidence type="ECO:0000313" key="2">
    <source>
        <dbReference type="Proteomes" id="UP001418222"/>
    </source>
</evidence>
<keyword evidence="2" id="KW-1185">Reference proteome</keyword>
<comment type="caution">
    <text evidence="1">The sequence shown here is derived from an EMBL/GenBank/DDBJ whole genome shotgun (WGS) entry which is preliminary data.</text>
</comment>
<gene>
    <name evidence="1" type="ORF">KSP39_PZI014159</name>
</gene>
<protein>
    <submittedName>
        <fullName evidence="1">Uncharacterized protein</fullName>
    </submittedName>
</protein>
<accession>A0AAP0BBJ3</accession>
<dbReference type="EMBL" id="JBBWWQ010000011">
    <property type="protein sequence ID" value="KAK8935244.1"/>
    <property type="molecule type" value="Genomic_DNA"/>
</dbReference>
<dbReference type="AlphaFoldDB" id="A0AAP0BBJ3"/>
<sequence length="89" mass="9672">MLKLSGGTNLGARMDDIPSSFPVCQRLGLVCPRRCLSVNSRPPTPPPGQPLRPPPSLRWWLAIRSGWPAEGEAAAPVLDWPTSMCIALR</sequence>
<name>A0AAP0BBJ3_9ASPA</name>
<evidence type="ECO:0000313" key="1">
    <source>
        <dbReference type="EMBL" id="KAK8935244.1"/>
    </source>
</evidence>
<dbReference type="Proteomes" id="UP001418222">
    <property type="component" value="Unassembled WGS sequence"/>
</dbReference>
<proteinExistence type="predicted"/>
<organism evidence="1 2">
    <name type="scientific">Platanthera zijinensis</name>
    <dbReference type="NCBI Taxonomy" id="2320716"/>
    <lineage>
        <taxon>Eukaryota</taxon>
        <taxon>Viridiplantae</taxon>
        <taxon>Streptophyta</taxon>
        <taxon>Embryophyta</taxon>
        <taxon>Tracheophyta</taxon>
        <taxon>Spermatophyta</taxon>
        <taxon>Magnoliopsida</taxon>
        <taxon>Liliopsida</taxon>
        <taxon>Asparagales</taxon>
        <taxon>Orchidaceae</taxon>
        <taxon>Orchidoideae</taxon>
        <taxon>Orchideae</taxon>
        <taxon>Orchidinae</taxon>
        <taxon>Platanthera</taxon>
    </lineage>
</organism>